<gene>
    <name evidence="2" type="ORF">BTN85_0891</name>
</gene>
<evidence type="ECO:0000313" key="2">
    <source>
        <dbReference type="EMBL" id="OKY78400.1"/>
    </source>
</evidence>
<dbReference type="InterPro" id="IPR043129">
    <property type="entry name" value="ATPase_NBD"/>
</dbReference>
<dbReference type="Pfam" id="PF17651">
    <property type="entry name" value="Raco_middle"/>
    <property type="match status" value="1"/>
</dbReference>
<dbReference type="InterPro" id="IPR042259">
    <property type="entry name" value="Raco-like_middle_sf"/>
</dbReference>
<dbReference type="Gene3D" id="3.30.420.480">
    <property type="entry name" value="Domain of unknown function (DUF4445)"/>
    <property type="match status" value="1"/>
</dbReference>
<organism evidence="2 3">
    <name type="scientific">Methanohalarchaeum thermophilum</name>
    <dbReference type="NCBI Taxonomy" id="1903181"/>
    <lineage>
        <taxon>Archaea</taxon>
        <taxon>Methanobacteriati</taxon>
        <taxon>Methanobacteriota</taxon>
        <taxon>Methanonatronarchaeia</taxon>
        <taxon>Methanonatronarchaeales</taxon>
        <taxon>Methanonatronarchaeaceae</taxon>
        <taxon>Candidatus Methanohalarchaeum</taxon>
    </lineage>
</organism>
<reference evidence="2" key="1">
    <citation type="submission" date="2016-12" db="EMBL/GenBank/DDBJ databases">
        <title>Discovery of methanogenic haloarchaea.</title>
        <authorList>
            <person name="Sorokin D.Y."/>
            <person name="Makarova K.S."/>
            <person name="Abbas B."/>
            <person name="Ferrer M."/>
            <person name="Golyshin P.N."/>
        </authorList>
    </citation>
    <scope>NUCLEOTIDE SEQUENCE [LARGE SCALE GENOMIC DNA]</scope>
    <source>
        <strain evidence="2">HMET1</strain>
    </source>
</reference>
<feature type="domain" description="4Fe-4S ferredoxin-type" evidence="1">
    <location>
        <begin position="473"/>
        <end position="503"/>
    </location>
</feature>
<dbReference type="NCBIfam" id="TIGR04270">
    <property type="entry name" value="Rama_corrin_act"/>
    <property type="match status" value="1"/>
</dbReference>
<dbReference type="InterPro" id="IPR027980">
    <property type="entry name" value="RACo_C"/>
</dbReference>
<proteinExistence type="predicted"/>
<dbReference type="Pfam" id="PF14574">
    <property type="entry name" value="RACo_C_ter"/>
    <property type="match status" value="1"/>
</dbReference>
<dbReference type="InterPro" id="IPR041414">
    <property type="entry name" value="Raco-like_middle"/>
</dbReference>
<dbReference type="Gene3D" id="3.30.70.20">
    <property type="match status" value="1"/>
</dbReference>
<dbReference type="EMBL" id="MSDW01000001">
    <property type="protein sequence ID" value="OKY78400.1"/>
    <property type="molecule type" value="Genomic_DNA"/>
</dbReference>
<dbReference type="InterPro" id="IPR052911">
    <property type="entry name" value="Corrinoid_activation_enz"/>
</dbReference>
<accession>A0A1Q6DVK1</accession>
<dbReference type="SUPFAM" id="SSF54862">
    <property type="entry name" value="4Fe-4S ferredoxins"/>
    <property type="match status" value="1"/>
</dbReference>
<dbReference type="Pfam" id="PF12838">
    <property type="entry name" value="Fer4_7"/>
    <property type="match status" value="1"/>
</dbReference>
<comment type="caution">
    <text evidence="2">The sequence shown here is derived from an EMBL/GenBank/DDBJ whole genome shotgun (WGS) entry which is preliminary data.</text>
</comment>
<dbReference type="PANTHER" id="PTHR42895">
    <property type="entry name" value="IRON-SULFUR CLUSTER-BINDING PROTEIN-RELATED"/>
    <property type="match status" value="1"/>
</dbReference>
<name>A0A1Q6DVK1_METT1</name>
<dbReference type="PROSITE" id="PS51379">
    <property type="entry name" value="4FE4S_FER_2"/>
    <property type="match status" value="2"/>
</dbReference>
<keyword evidence="3" id="KW-1185">Reference proteome</keyword>
<dbReference type="InterPro" id="IPR017896">
    <property type="entry name" value="4Fe4S_Fe-S-bd"/>
</dbReference>
<dbReference type="Proteomes" id="UP000185744">
    <property type="component" value="Unassembled WGS sequence"/>
</dbReference>
<dbReference type="AlphaFoldDB" id="A0A1Q6DVK1"/>
<dbReference type="SUPFAM" id="SSF53067">
    <property type="entry name" value="Actin-like ATPase domain"/>
    <property type="match status" value="1"/>
</dbReference>
<dbReference type="InParanoid" id="A0A1Q6DVK1"/>
<dbReference type="InterPro" id="IPR017900">
    <property type="entry name" value="4Fe4S_Fe_S_CS"/>
</dbReference>
<protein>
    <submittedName>
        <fullName evidence="2">Fe-S clusters-containing protein containing DUF4445 domain</fullName>
    </submittedName>
</protein>
<sequence length="548" mass="59913">MGKNLGVAIDIGTSGIRAQAINLDSDKVISTAITMNHPIPGANVMDHLTFAIERGEEVANELMIEAINKLLTLLDVDLSNAVRLSVCGNPIQLSIFENIEIRDLAYVGDKALGKRNVTPPNRDGKTKDSVELGIDLGTNAEVFIPPAIKHEVGADALAMMVKTNFLDEEEPSLVTDYGTNAEMAIKTEDNIYSGSAAAGPAIEGQHIGRGMLARPGSISDINKNNWRNIVLDEELNSESGDVVDPKNGELEEKGKMHNKAEGITGTGVIAAISTAIESNLIDRPKIKTSDKKIHLQDGITLSEKDVEEASKAFGAIRAGHITLMEESNTSFDELKSMYMSGASGTYVDAIKSQNVGLIPPTVDRIYQVGNTSLRLANDLVRNPEYLDELQDIADSVRAKHIMFADDETFETLFTNELAYWHEGMPLDTYNAMIKRDGIQKLPKKKVKPKIHERVKRDIVDLGEKGLRILDKMGGYLIKEFPGCTGCGTCVKVCPENALEMTEKNGSYEIKLNTSKCLGSGCLKCETRCPEKVFEVTNMDLIKKSEEKK</sequence>
<dbReference type="PROSITE" id="PS00198">
    <property type="entry name" value="4FE4S_FER_1"/>
    <property type="match status" value="1"/>
</dbReference>
<dbReference type="GO" id="GO:0016491">
    <property type="term" value="F:oxidoreductase activity"/>
    <property type="evidence" value="ECO:0007669"/>
    <property type="project" value="UniProtKB-ARBA"/>
</dbReference>
<dbReference type="PANTHER" id="PTHR42895:SF2">
    <property type="entry name" value="IRON-SULFUR CLUSTER PROTEIN"/>
    <property type="match status" value="1"/>
</dbReference>
<evidence type="ECO:0000313" key="3">
    <source>
        <dbReference type="Proteomes" id="UP000185744"/>
    </source>
</evidence>
<evidence type="ECO:0000259" key="1">
    <source>
        <dbReference type="PROSITE" id="PS51379"/>
    </source>
</evidence>
<dbReference type="InterPro" id="IPR026339">
    <property type="entry name" value="RamA_corrin_act"/>
</dbReference>
<dbReference type="STRING" id="1903181.BTN85_0891"/>
<feature type="domain" description="4Fe-4S ferredoxin-type" evidence="1">
    <location>
        <begin position="507"/>
        <end position="538"/>
    </location>
</feature>